<dbReference type="SMART" id="SM00530">
    <property type="entry name" value="HTH_XRE"/>
    <property type="match status" value="1"/>
</dbReference>
<evidence type="ECO:0000313" key="2">
    <source>
        <dbReference type="EMBL" id="TDR30369.1"/>
    </source>
</evidence>
<dbReference type="Pfam" id="PF01381">
    <property type="entry name" value="HTH_3"/>
    <property type="match status" value="1"/>
</dbReference>
<dbReference type="OrthoDB" id="9797172at2"/>
<comment type="caution">
    <text evidence="2">The sequence shown here is derived from an EMBL/GenBank/DDBJ whole genome shotgun (WGS) entry which is preliminary data.</text>
</comment>
<dbReference type="CDD" id="cd00093">
    <property type="entry name" value="HTH_XRE"/>
    <property type="match status" value="1"/>
</dbReference>
<proteinExistence type="predicted"/>
<name>A0A4R6Y6C4_9HYPH</name>
<dbReference type="EMBL" id="SNZF01000045">
    <property type="protein sequence ID" value="TDR30369.1"/>
    <property type="molecule type" value="Genomic_DNA"/>
</dbReference>
<protein>
    <submittedName>
        <fullName evidence="2">Transcriptional regulator with XRE-family HTH domain</fullName>
    </submittedName>
</protein>
<dbReference type="AlphaFoldDB" id="A0A4R6Y6C4"/>
<dbReference type="InterPro" id="IPR001387">
    <property type="entry name" value="Cro/C1-type_HTH"/>
</dbReference>
<gene>
    <name evidence="2" type="ORF">DES43_1457</name>
</gene>
<dbReference type="PROSITE" id="PS50943">
    <property type="entry name" value="HTH_CROC1"/>
    <property type="match status" value="1"/>
</dbReference>
<dbReference type="Proteomes" id="UP000294958">
    <property type="component" value="Unassembled WGS sequence"/>
</dbReference>
<keyword evidence="3" id="KW-1185">Reference proteome</keyword>
<reference evidence="2 3" key="1">
    <citation type="submission" date="2019-03" db="EMBL/GenBank/DDBJ databases">
        <title>Genomic Encyclopedia of Type Strains, Phase IV (KMG-IV): sequencing the most valuable type-strain genomes for metagenomic binning, comparative biology and taxonomic classification.</title>
        <authorList>
            <person name="Goeker M."/>
        </authorList>
    </citation>
    <scope>NUCLEOTIDE SEQUENCE [LARGE SCALE GENOMIC DNA]</scope>
    <source>
        <strain evidence="2 3">DSM 11603</strain>
    </source>
</reference>
<evidence type="ECO:0000259" key="1">
    <source>
        <dbReference type="PROSITE" id="PS50943"/>
    </source>
</evidence>
<dbReference type="SUPFAM" id="SSF47413">
    <property type="entry name" value="lambda repressor-like DNA-binding domains"/>
    <property type="match status" value="1"/>
</dbReference>
<dbReference type="Gene3D" id="1.10.260.40">
    <property type="entry name" value="lambda repressor-like DNA-binding domains"/>
    <property type="match status" value="1"/>
</dbReference>
<dbReference type="InterPro" id="IPR010982">
    <property type="entry name" value="Lambda_DNA-bd_dom_sf"/>
</dbReference>
<evidence type="ECO:0000313" key="3">
    <source>
        <dbReference type="Proteomes" id="UP000294958"/>
    </source>
</evidence>
<dbReference type="GO" id="GO:0003677">
    <property type="term" value="F:DNA binding"/>
    <property type="evidence" value="ECO:0007669"/>
    <property type="project" value="InterPro"/>
</dbReference>
<accession>A0A4R6Y6C4</accession>
<sequence>MARTAPKPKARGPDPIDVAVGEGIKIRRRLLGVSQIELGKALGVSFQQIQKYEKGTNRVSASGLLRMAAVLGVQPAYFFPEGGNDAAPGSTLADDELSRFIASNEGQELNMAFARIGSLTVRRKIVALVKSIAG</sequence>
<organism evidence="2 3">
    <name type="scientific">Aquamicrobium defluvii</name>
    <dbReference type="NCBI Taxonomy" id="69279"/>
    <lineage>
        <taxon>Bacteria</taxon>
        <taxon>Pseudomonadati</taxon>
        <taxon>Pseudomonadota</taxon>
        <taxon>Alphaproteobacteria</taxon>
        <taxon>Hyphomicrobiales</taxon>
        <taxon>Phyllobacteriaceae</taxon>
        <taxon>Aquamicrobium</taxon>
    </lineage>
</organism>
<feature type="domain" description="HTH cro/C1-type" evidence="1">
    <location>
        <begin position="24"/>
        <end position="78"/>
    </location>
</feature>
<dbReference type="RefSeq" id="WP_133676161.1">
    <property type="nucleotide sequence ID" value="NZ_SNZF01000045.1"/>
</dbReference>